<evidence type="ECO:0000313" key="1">
    <source>
        <dbReference type="EMBL" id="RTQ35647.1"/>
    </source>
</evidence>
<accession>A0A431TPL2</accession>
<dbReference type="EMBL" id="RXOE01000002">
    <property type="protein sequence ID" value="RTQ35647.1"/>
    <property type="molecule type" value="Genomic_DNA"/>
</dbReference>
<evidence type="ECO:0000313" key="2">
    <source>
        <dbReference type="Proteomes" id="UP000267418"/>
    </source>
</evidence>
<proteinExistence type="predicted"/>
<comment type="caution">
    <text evidence="1">The sequence shown here is derived from an EMBL/GenBank/DDBJ whole genome shotgun (WGS) entry which is preliminary data.</text>
</comment>
<dbReference type="AlphaFoldDB" id="A0A431TPL2"/>
<dbReference type="Proteomes" id="UP000267418">
    <property type="component" value="Unassembled WGS sequence"/>
</dbReference>
<sequence length="61" mass="6785">MHCAYACLEKLIVARHVSDCEEVYPTRSELGALVRLINEELHRRIEAAEGTIGSLRESCAA</sequence>
<name>A0A431TPL2_9BURK</name>
<protein>
    <submittedName>
        <fullName evidence="1">Uncharacterized protein</fullName>
    </submittedName>
</protein>
<keyword evidence="2" id="KW-1185">Reference proteome</keyword>
<reference evidence="1 2" key="1">
    <citation type="submission" date="2018-12" db="EMBL/GenBank/DDBJ databases">
        <title>The genome of Variovorax gossypii DSM 100435.</title>
        <authorList>
            <person name="Gao J."/>
            <person name="Sun J."/>
        </authorList>
    </citation>
    <scope>NUCLEOTIDE SEQUENCE [LARGE SCALE GENOMIC DNA]</scope>
    <source>
        <strain evidence="1 2">DSM 100435</strain>
    </source>
</reference>
<gene>
    <name evidence="1" type="ORF">EJP69_07915</name>
</gene>
<organism evidence="1 2">
    <name type="scientific">Variovorax gossypii</name>
    <dbReference type="NCBI Taxonomy" id="1679495"/>
    <lineage>
        <taxon>Bacteria</taxon>
        <taxon>Pseudomonadati</taxon>
        <taxon>Pseudomonadota</taxon>
        <taxon>Betaproteobacteria</taxon>
        <taxon>Burkholderiales</taxon>
        <taxon>Comamonadaceae</taxon>
        <taxon>Variovorax</taxon>
    </lineage>
</organism>
<dbReference type="OrthoDB" id="8857672at2"/>